<dbReference type="GO" id="GO:0032259">
    <property type="term" value="P:methylation"/>
    <property type="evidence" value="ECO:0007669"/>
    <property type="project" value="UniProtKB-KW"/>
</dbReference>
<dbReference type="Gene3D" id="3.40.50.150">
    <property type="entry name" value="Vaccinia Virus protein VP39"/>
    <property type="match status" value="1"/>
</dbReference>
<sequence length="294" mass="33298">MTEQLLTPEFWARAWEEAAKNSPTGRRWRYSEAEQIENWNRRAASFARQTAGAGAVKQREKVLALLREEGALRPGIRVLDIGAGPGNFALPLARVAAEVVALEPAPAMLRLLQERAAQEGIANITCVAATWEEIDLDRQGWRNGFDLVFASMSPGVQSAAMLDKMIAASREFCYYSSFAGPRWDAARVDLWRQFFGEELNPGRAEIIYPFLYLYTTGYRPLLCFTTEELRGESPADEYIAELTSFFDQYMVLTPAIRETIAAYIRARAPEGLYRYRRRICSGMMLWRCTALPGR</sequence>
<name>A0A3N5BI94_9THEO</name>
<evidence type="ECO:0000259" key="1">
    <source>
        <dbReference type="Pfam" id="PF13649"/>
    </source>
</evidence>
<keyword evidence="2" id="KW-0489">Methyltransferase</keyword>
<dbReference type="AlphaFoldDB" id="A0A3N5BI94"/>
<keyword evidence="2" id="KW-0808">Transferase</keyword>
<gene>
    <name evidence="2" type="ORF">EDD75_0196</name>
</gene>
<dbReference type="InterPro" id="IPR041698">
    <property type="entry name" value="Methyltransf_25"/>
</dbReference>
<dbReference type="InterPro" id="IPR029063">
    <property type="entry name" value="SAM-dependent_MTases_sf"/>
</dbReference>
<reference evidence="2 3" key="1">
    <citation type="submission" date="2018-11" db="EMBL/GenBank/DDBJ databases">
        <title>Genomic Encyclopedia of Type Strains, Phase IV (KMG-IV): sequencing the most valuable type-strain genomes for metagenomic binning, comparative biology and taxonomic classification.</title>
        <authorList>
            <person name="Goeker M."/>
        </authorList>
    </citation>
    <scope>NUCLEOTIDE SEQUENCE [LARGE SCALE GENOMIC DNA]</scope>
    <source>
        <strain evidence="2 3">DSM 102936</strain>
    </source>
</reference>
<dbReference type="RefSeq" id="WP_123926735.1">
    <property type="nucleotide sequence ID" value="NZ_RKRE01000001.1"/>
</dbReference>
<feature type="domain" description="Methyltransferase" evidence="1">
    <location>
        <begin position="78"/>
        <end position="157"/>
    </location>
</feature>
<dbReference type="SUPFAM" id="SSF53335">
    <property type="entry name" value="S-adenosyl-L-methionine-dependent methyltransferases"/>
    <property type="match status" value="1"/>
</dbReference>
<protein>
    <submittedName>
        <fullName evidence="2">FkbM family methyltransferase</fullName>
    </submittedName>
</protein>
<dbReference type="PANTHER" id="PTHR43667:SF2">
    <property type="entry name" value="FATTY ACID C-METHYL TRANSFERASE"/>
    <property type="match status" value="1"/>
</dbReference>
<dbReference type="InterPro" id="IPR050723">
    <property type="entry name" value="CFA/CMAS"/>
</dbReference>
<dbReference type="OrthoDB" id="9791837at2"/>
<dbReference type="CDD" id="cd02440">
    <property type="entry name" value="AdoMet_MTases"/>
    <property type="match status" value="1"/>
</dbReference>
<proteinExistence type="predicted"/>
<dbReference type="Pfam" id="PF13649">
    <property type="entry name" value="Methyltransf_25"/>
    <property type="match status" value="1"/>
</dbReference>
<accession>A0A3N5BI94</accession>
<dbReference type="GO" id="GO:0008168">
    <property type="term" value="F:methyltransferase activity"/>
    <property type="evidence" value="ECO:0007669"/>
    <property type="project" value="UniProtKB-KW"/>
</dbReference>
<organism evidence="2 3">
    <name type="scientific">Thermodesulfitimonas autotrophica</name>
    <dbReference type="NCBI Taxonomy" id="1894989"/>
    <lineage>
        <taxon>Bacteria</taxon>
        <taxon>Bacillati</taxon>
        <taxon>Bacillota</taxon>
        <taxon>Clostridia</taxon>
        <taxon>Thermoanaerobacterales</taxon>
        <taxon>Thermoanaerobacteraceae</taxon>
        <taxon>Thermodesulfitimonas</taxon>
    </lineage>
</organism>
<comment type="caution">
    <text evidence="2">The sequence shown here is derived from an EMBL/GenBank/DDBJ whole genome shotgun (WGS) entry which is preliminary data.</text>
</comment>
<evidence type="ECO:0000313" key="2">
    <source>
        <dbReference type="EMBL" id="RPF49388.1"/>
    </source>
</evidence>
<dbReference type="Proteomes" id="UP000282654">
    <property type="component" value="Unassembled WGS sequence"/>
</dbReference>
<keyword evidence="3" id="KW-1185">Reference proteome</keyword>
<evidence type="ECO:0000313" key="3">
    <source>
        <dbReference type="Proteomes" id="UP000282654"/>
    </source>
</evidence>
<dbReference type="EMBL" id="RKRE01000001">
    <property type="protein sequence ID" value="RPF49388.1"/>
    <property type="molecule type" value="Genomic_DNA"/>
</dbReference>
<dbReference type="PANTHER" id="PTHR43667">
    <property type="entry name" value="CYCLOPROPANE-FATTY-ACYL-PHOSPHOLIPID SYNTHASE"/>
    <property type="match status" value="1"/>
</dbReference>